<evidence type="ECO:0000313" key="1">
    <source>
        <dbReference type="EMBL" id="THU66425.1"/>
    </source>
</evidence>
<keyword evidence="2" id="KW-1185">Reference proteome</keyword>
<dbReference type="Proteomes" id="UP000317650">
    <property type="component" value="Chromosome 5"/>
</dbReference>
<reference evidence="1 2" key="1">
    <citation type="journal article" date="2019" name="Nat. Plants">
        <title>Genome sequencing of Musa balbisiana reveals subgenome evolution and function divergence in polyploid bananas.</title>
        <authorList>
            <person name="Yao X."/>
        </authorList>
    </citation>
    <scope>NUCLEOTIDE SEQUENCE [LARGE SCALE GENOMIC DNA]</scope>
    <source>
        <strain evidence="2">cv. DH-PKW</strain>
        <tissue evidence="1">Leaves</tissue>
    </source>
</reference>
<evidence type="ECO:0000313" key="2">
    <source>
        <dbReference type="Proteomes" id="UP000317650"/>
    </source>
</evidence>
<proteinExistence type="predicted"/>
<name>A0A4V4H853_MUSBA</name>
<dbReference type="EMBL" id="PYDT01000003">
    <property type="protein sequence ID" value="THU66425.1"/>
    <property type="molecule type" value="Genomic_DNA"/>
</dbReference>
<organism evidence="1 2">
    <name type="scientific">Musa balbisiana</name>
    <name type="common">Banana</name>
    <dbReference type="NCBI Taxonomy" id="52838"/>
    <lineage>
        <taxon>Eukaryota</taxon>
        <taxon>Viridiplantae</taxon>
        <taxon>Streptophyta</taxon>
        <taxon>Embryophyta</taxon>
        <taxon>Tracheophyta</taxon>
        <taxon>Spermatophyta</taxon>
        <taxon>Magnoliopsida</taxon>
        <taxon>Liliopsida</taxon>
        <taxon>Zingiberales</taxon>
        <taxon>Musaceae</taxon>
        <taxon>Musa</taxon>
    </lineage>
</organism>
<protein>
    <submittedName>
        <fullName evidence="1">Uncharacterized protein</fullName>
    </submittedName>
</protein>
<dbReference type="AlphaFoldDB" id="A0A4V4H853"/>
<sequence>MGEGDLMSMFSKQFVQVALRSSMREVDKIFKWALVVYQEGTPNRWSTIGHSWHGGVSLVRGSATKP</sequence>
<gene>
    <name evidence="1" type="ORF">C4D60_Mb05t14000</name>
</gene>
<comment type="caution">
    <text evidence="1">The sequence shown here is derived from an EMBL/GenBank/DDBJ whole genome shotgun (WGS) entry which is preliminary data.</text>
</comment>
<accession>A0A4V4H853</accession>